<evidence type="ECO:0000259" key="1">
    <source>
        <dbReference type="Pfam" id="PF01471"/>
    </source>
</evidence>
<dbReference type="Pfam" id="PF13539">
    <property type="entry name" value="Peptidase_M15_4"/>
    <property type="match status" value="1"/>
</dbReference>
<dbReference type="RefSeq" id="WP_101178422.1">
    <property type="nucleotide sequence ID" value="NZ_PISE01000043.1"/>
</dbReference>
<protein>
    <submittedName>
        <fullName evidence="3">Uncharacterized protein</fullName>
    </submittedName>
</protein>
<dbReference type="OrthoDB" id="9799970at2"/>
<feature type="domain" description="Peptidase M15C" evidence="2">
    <location>
        <begin position="61"/>
        <end position="124"/>
    </location>
</feature>
<gene>
    <name evidence="3" type="ORF">CWS01_17245</name>
</gene>
<dbReference type="InterPro" id="IPR002477">
    <property type="entry name" value="Peptidoglycan-bd-like"/>
</dbReference>
<dbReference type="Gene3D" id="1.10.101.10">
    <property type="entry name" value="PGBD-like superfamily/PGBD"/>
    <property type="match status" value="1"/>
</dbReference>
<dbReference type="InterPro" id="IPR036365">
    <property type="entry name" value="PGBD-like_sf"/>
</dbReference>
<organism evidence="3 4">
    <name type="scientific">Niallia nealsonii</name>
    <dbReference type="NCBI Taxonomy" id="115979"/>
    <lineage>
        <taxon>Bacteria</taxon>
        <taxon>Bacillati</taxon>
        <taxon>Bacillota</taxon>
        <taxon>Bacilli</taxon>
        <taxon>Bacillales</taxon>
        <taxon>Bacillaceae</taxon>
        <taxon>Niallia</taxon>
    </lineage>
</organism>
<comment type="caution">
    <text evidence="3">The sequence shown here is derived from an EMBL/GenBank/DDBJ whole genome shotgun (WGS) entry which is preliminary data.</text>
</comment>
<dbReference type="InterPro" id="IPR009045">
    <property type="entry name" value="Zn_M74/Hedgehog-like"/>
</dbReference>
<evidence type="ECO:0000313" key="4">
    <source>
        <dbReference type="Proteomes" id="UP000233375"/>
    </source>
</evidence>
<dbReference type="AlphaFoldDB" id="A0A2N0YYP6"/>
<dbReference type="Gene3D" id="3.30.1380.10">
    <property type="match status" value="1"/>
</dbReference>
<evidence type="ECO:0000313" key="3">
    <source>
        <dbReference type="EMBL" id="PKG22365.1"/>
    </source>
</evidence>
<dbReference type="InterPro" id="IPR036366">
    <property type="entry name" value="PGBDSf"/>
</dbReference>
<dbReference type="Proteomes" id="UP000233375">
    <property type="component" value="Unassembled WGS sequence"/>
</dbReference>
<dbReference type="InterPro" id="IPR039561">
    <property type="entry name" value="Peptidase_M15C"/>
</dbReference>
<dbReference type="EMBL" id="PISE01000043">
    <property type="protein sequence ID" value="PKG22365.1"/>
    <property type="molecule type" value="Genomic_DNA"/>
</dbReference>
<evidence type="ECO:0000259" key="2">
    <source>
        <dbReference type="Pfam" id="PF13539"/>
    </source>
</evidence>
<feature type="domain" description="Peptidoglycan binding-like" evidence="1">
    <location>
        <begin position="183"/>
        <end position="238"/>
    </location>
</feature>
<dbReference type="GO" id="GO:0008233">
    <property type="term" value="F:peptidase activity"/>
    <property type="evidence" value="ECO:0007669"/>
    <property type="project" value="InterPro"/>
</dbReference>
<dbReference type="SUPFAM" id="SSF47090">
    <property type="entry name" value="PGBD-like"/>
    <property type="match status" value="1"/>
</dbReference>
<reference evidence="3 4" key="1">
    <citation type="journal article" date="2003" name="Int. J. Syst. Evol. Microbiol.">
        <title>Bacillus nealsonii sp. nov., isolated from a spacecraft-assembly facility, whose spores are gamma-radiation resistant.</title>
        <authorList>
            <person name="Venkateswaran K."/>
            <person name="Kempf M."/>
            <person name="Chen F."/>
            <person name="Satomi M."/>
            <person name="Nicholson W."/>
            <person name="Kern R."/>
        </authorList>
    </citation>
    <scope>NUCLEOTIDE SEQUENCE [LARGE SCALE GENOMIC DNA]</scope>
    <source>
        <strain evidence="3 4">FO-92</strain>
    </source>
</reference>
<sequence length="244" mass="27174">MSFTPKYNERNLKNLAQLGDNTKKKAIQWYEYLVENEIEVLIYETIRSVETQRENVAKGASQTMKSYHIVGQALDFVMIDSKGNALWNGYGSADAKKVIAKAKAAGFEWGGDWSGFVDKPHLEYHHKGYGTDIFKTKGDAIALSEVKEVTKTTTKTTTSVKNTETKKETISLPTGTYKKGSKGNAVKQIQEALNKLYFKCGNADGVFGAKTVDALERFQSVYCNPVDGIYGKNTRAVMLKQLNK</sequence>
<dbReference type="SUPFAM" id="SSF55166">
    <property type="entry name" value="Hedgehog/DD-peptidase"/>
    <property type="match status" value="1"/>
</dbReference>
<proteinExistence type="predicted"/>
<keyword evidence="4" id="KW-1185">Reference proteome</keyword>
<dbReference type="Pfam" id="PF01471">
    <property type="entry name" value="PG_binding_1"/>
    <property type="match status" value="1"/>
</dbReference>
<name>A0A2N0YYP6_9BACI</name>
<dbReference type="CDD" id="cd14845">
    <property type="entry name" value="L-Ala-D-Glu_peptidase_like"/>
    <property type="match status" value="1"/>
</dbReference>
<accession>A0A2N0YYP6</accession>